<feature type="transmembrane region" description="Helical" evidence="1">
    <location>
        <begin position="113"/>
        <end position="133"/>
    </location>
</feature>
<organism evidence="2 3">
    <name type="scientific">Tropicimonas omnivorans</name>
    <dbReference type="NCBI Taxonomy" id="3075590"/>
    <lineage>
        <taxon>Bacteria</taxon>
        <taxon>Pseudomonadati</taxon>
        <taxon>Pseudomonadota</taxon>
        <taxon>Alphaproteobacteria</taxon>
        <taxon>Rhodobacterales</taxon>
        <taxon>Roseobacteraceae</taxon>
        <taxon>Tropicimonas</taxon>
    </lineage>
</organism>
<protein>
    <submittedName>
        <fullName evidence="2">TIGR00341 family protein</fullName>
    </submittedName>
</protein>
<feature type="transmembrane region" description="Helical" evidence="1">
    <location>
        <begin position="267"/>
        <end position="288"/>
    </location>
</feature>
<proteinExistence type="predicted"/>
<dbReference type="Pfam" id="PF04087">
    <property type="entry name" value="DUF389"/>
    <property type="match status" value="1"/>
</dbReference>
<feature type="transmembrane region" description="Helical" evidence="1">
    <location>
        <begin position="175"/>
        <end position="198"/>
    </location>
</feature>
<feature type="transmembrane region" description="Helical" evidence="1">
    <location>
        <begin position="139"/>
        <end position="163"/>
    </location>
</feature>
<feature type="transmembrane region" description="Helical" evidence="1">
    <location>
        <begin position="236"/>
        <end position="261"/>
    </location>
</feature>
<accession>A0ABU3DC53</accession>
<dbReference type="RefSeq" id="WP_311688862.1">
    <property type="nucleotide sequence ID" value="NZ_JAVRHL010000001.1"/>
</dbReference>
<evidence type="ECO:0000313" key="3">
    <source>
        <dbReference type="Proteomes" id="UP001265259"/>
    </source>
</evidence>
<name>A0ABU3DC53_9RHOB</name>
<dbReference type="InterPro" id="IPR005240">
    <property type="entry name" value="DUF389"/>
</dbReference>
<comment type="caution">
    <text evidence="2">The sequence shown here is derived from an EMBL/GenBank/DDBJ whole genome shotgun (WGS) entry which is preliminary data.</text>
</comment>
<dbReference type="NCBIfam" id="TIGR00341">
    <property type="entry name" value="TIGR00341 family protein"/>
    <property type="match status" value="1"/>
</dbReference>
<dbReference type="PANTHER" id="PTHR20992">
    <property type="entry name" value="AT15442P-RELATED"/>
    <property type="match status" value="1"/>
</dbReference>
<evidence type="ECO:0000256" key="1">
    <source>
        <dbReference type="SAM" id="Phobius"/>
    </source>
</evidence>
<evidence type="ECO:0000313" key="2">
    <source>
        <dbReference type="EMBL" id="MDT0681290.1"/>
    </source>
</evidence>
<sequence>MAYRMLMLNVAPDRSDGVEDVIDEIEPRTWWRSEAQSGEDIVQYYVVLHESRSQVLQDKLSERFEENQFRLVTLALESVLPQIDNEEEQERLEQTETSSARAEIYDDVLNNALLTWDFLILTAAAAFVAAIGLTSGQVAVVIGAMVIAPLLGPILAFAFGAALGNRRLLLISLRALGAGLGVAIAVSAVMGTVLPLQIDDSMVNFSEPLGLTTAALPLASGVAAALMVVQGQASALVGVMVAAALLPPIAAMGLLVGSGAWYQAGRAAVTVIANIVAINLAAQAVFMWRGIRPHRWLSDDAKAGQSRVWMLGAWVILLGALLGGILFVEGSFASEGDDGGQQTAAPADPD</sequence>
<reference evidence="2 3" key="1">
    <citation type="submission" date="2023-09" db="EMBL/GenBank/DDBJ databases">
        <authorList>
            <person name="Rey-Velasco X."/>
        </authorList>
    </citation>
    <scope>NUCLEOTIDE SEQUENCE [LARGE SCALE GENOMIC DNA]</scope>
    <source>
        <strain evidence="2 3">F158</strain>
    </source>
</reference>
<keyword evidence="1" id="KW-0812">Transmembrane</keyword>
<dbReference type="Proteomes" id="UP001265259">
    <property type="component" value="Unassembled WGS sequence"/>
</dbReference>
<keyword evidence="3" id="KW-1185">Reference proteome</keyword>
<feature type="transmembrane region" description="Helical" evidence="1">
    <location>
        <begin position="210"/>
        <end position="229"/>
    </location>
</feature>
<feature type="transmembrane region" description="Helical" evidence="1">
    <location>
        <begin position="308"/>
        <end position="328"/>
    </location>
</feature>
<keyword evidence="1" id="KW-0472">Membrane</keyword>
<gene>
    <name evidence="2" type="ORF">RM543_01235</name>
</gene>
<dbReference type="PANTHER" id="PTHR20992:SF9">
    <property type="entry name" value="AT15442P-RELATED"/>
    <property type="match status" value="1"/>
</dbReference>
<dbReference type="EMBL" id="JAVRHL010000001">
    <property type="protein sequence ID" value="MDT0681290.1"/>
    <property type="molecule type" value="Genomic_DNA"/>
</dbReference>
<keyword evidence="1" id="KW-1133">Transmembrane helix</keyword>